<name>A0A1G8UFP1_9BACI</name>
<protein>
    <submittedName>
        <fullName evidence="2">Uncharacterized protein</fullName>
    </submittedName>
</protein>
<keyword evidence="1" id="KW-1133">Transmembrane helix</keyword>
<feature type="transmembrane region" description="Helical" evidence="1">
    <location>
        <begin position="349"/>
        <end position="377"/>
    </location>
</feature>
<feature type="transmembrane region" description="Helical" evidence="1">
    <location>
        <begin position="31"/>
        <end position="48"/>
    </location>
</feature>
<feature type="transmembrane region" description="Helical" evidence="1">
    <location>
        <begin position="271"/>
        <end position="289"/>
    </location>
</feature>
<feature type="transmembrane region" description="Helical" evidence="1">
    <location>
        <begin position="246"/>
        <end position="265"/>
    </location>
</feature>
<feature type="transmembrane region" description="Helical" evidence="1">
    <location>
        <begin position="7"/>
        <end position="25"/>
    </location>
</feature>
<evidence type="ECO:0000313" key="2">
    <source>
        <dbReference type="EMBL" id="SDJ52569.1"/>
    </source>
</evidence>
<evidence type="ECO:0000313" key="3">
    <source>
        <dbReference type="Proteomes" id="UP000199225"/>
    </source>
</evidence>
<feature type="transmembrane region" description="Helical" evidence="1">
    <location>
        <begin position="179"/>
        <end position="200"/>
    </location>
</feature>
<dbReference type="Proteomes" id="UP000199225">
    <property type="component" value="Unassembled WGS sequence"/>
</dbReference>
<dbReference type="RefSeq" id="WP_093193950.1">
    <property type="nucleotide sequence ID" value="NZ_FNEV01000006.1"/>
</dbReference>
<dbReference type="AlphaFoldDB" id="A0A1G8UFP1"/>
<keyword evidence="1" id="KW-0812">Transmembrane</keyword>
<feature type="transmembrane region" description="Helical" evidence="1">
    <location>
        <begin position="432"/>
        <end position="452"/>
    </location>
</feature>
<feature type="transmembrane region" description="Helical" evidence="1">
    <location>
        <begin position="206"/>
        <end position="226"/>
    </location>
</feature>
<keyword evidence="1" id="KW-0472">Membrane</keyword>
<dbReference type="STRING" id="86666.SAMN04490247_2236"/>
<accession>A0A1G8UFP1</accession>
<sequence>MTGIYRHLYIFYSFVFLLNIIYTFWKNETLYSVIGLLAMIMMVVAFPRAGRVFKILGIVLMAAGSFFFLSGSMTLGDIPGLFAGNVGLLLLLSMLPWMNSAVKAGRYNRLLKDLLEARVQTLGGLYGRSEATMVSLAAFLNLSSATISQDLLKEQLKKVDTKVRNSFVSMATLRGYSLALLWSPLEILLATSIFITGANYLEVLPWMLIIALLGFVIDTFTGRLLFGNIELPEKKGGSGASKKGRLKGFILALVLFLSTVVFLANVVNFEFLFAVTIAIFPFALLWSLVRKRYRSFWKIGVPTWKHHTNHLDNFIVLLLSLSFLTETLNASPYLELLQEPIIAYSDSPLVIMLLIQFGFLIMTLLGVHPLATMGIFGGVSGLLMEALPAVTLAVLLSSTAIATVPSAPYGLIVTITSVNFGMNPYKIVWKNLPYTLVCGFLGVAVSLTTLIIY</sequence>
<evidence type="ECO:0000256" key="1">
    <source>
        <dbReference type="SAM" id="Phobius"/>
    </source>
</evidence>
<feature type="transmembrane region" description="Helical" evidence="1">
    <location>
        <begin position="81"/>
        <end position="102"/>
    </location>
</feature>
<dbReference type="EMBL" id="FNEV01000006">
    <property type="protein sequence ID" value="SDJ52569.1"/>
    <property type="molecule type" value="Genomic_DNA"/>
</dbReference>
<reference evidence="3" key="1">
    <citation type="submission" date="2016-10" db="EMBL/GenBank/DDBJ databases">
        <authorList>
            <person name="Varghese N."/>
            <person name="Submissions S."/>
        </authorList>
    </citation>
    <scope>NUCLEOTIDE SEQUENCE [LARGE SCALE GENOMIC DNA]</scope>
    <source>
        <strain evidence="3">DSM 4771</strain>
    </source>
</reference>
<dbReference type="OrthoDB" id="2960907at2"/>
<proteinExistence type="predicted"/>
<keyword evidence="3" id="KW-1185">Reference proteome</keyword>
<feature type="transmembrane region" description="Helical" evidence="1">
    <location>
        <begin position="55"/>
        <end position="75"/>
    </location>
</feature>
<gene>
    <name evidence="2" type="ORF">SAMN04490247_2236</name>
</gene>
<feature type="transmembrane region" description="Helical" evidence="1">
    <location>
        <begin position="389"/>
        <end position="412"/>
    </location>
</feature>
<organism evidence="2 3">
    <name type="scientific">Salimicrobium halophilum</name>
    <dbReference type="NCBI Taxonomy" id="86666"/>
    <lineage>
        <taxon>Bacteria</taxon>
        <taxon>Bacillati</taxon>
        <taxon>Bacillota</taxon>
        <taxon>Bacilli</taxon>
        <taxon>Bacillales</taxon>
        <taxon>Bacillaceae</taxon>
        <taxon>Salimicrobium</taxon>
    </lineage>
</organism>